<dbReference type="PROSITE" id="PS50404">
    <property type="entry name" value="GST_NTER"/>
    <property type="match status" value="1"/>
</dbReference>
<gene>
    <name evidence="2" type="ORF">SAMN05660691_02364</name>
</gene>
<dbReference type="PANTHER" id="PTHR44051">
    <property type="entry name" value="GLUTATHIONE S-TRANSFERASE-RELATED"/>
    <property type="match status" value="1"/>
</dbReference>
<keyword evidence="3" id="KW-1185">Reference proteome</keyword>
<dbReference type="InterPro" id="IPR036249">
    <property type="entry name" value="Thioredoxin-like_sf"/>
</dbReference>
<name>A0A1H6M7S6_9GAMM</name>
<evidence type="ECO:0000259" key="1">
    <source>
        <dbReference type="PROSITE" id="PS50404"/>
    </source>
</evidence>
<dbReference type="CDD" id="cd03057">
    <property type="entry name" value="GST_N_Beta"/>
    <property type="match status" value="1"/>
</dbReference>
<dbReference type="InterPro" id="IPR036282">
    <property type="entry name" value="Glutathione-S-Trfase_C_sf"/>
</dbReference>
<dbReference type="OrthoDB" id="9803562at2"/>
<evidence type="ECO:0000313" key="2">
    <source>
        <dbReference type="EMBL" id="SEH94947.1"/>
    </source>
</evidence>
<dbReference type="Pfam" id="PF13409">
    <property type="entry name" value="GST_N_2"/>
    <property type="match status" value="1"/>
</dbReference>
<sequence>MYNIYGAAGSGSVAVEATLELIGAPYQVLVEAPTWEGEHQRNKVAAVNPMRQLPVLITPQEQVITESAAILLWLTEQHPEAALAPLPGTATRAQFLRWMSFIPAAIYSMYWVRDEPERLMGPNTALYPQLQQRTAERIAYCWQVMDRQLTPGCFLLGDQLSVLDIYVAVASRWTPGRKRFYSEAPAMAKVVKQVDALSALQTFWRKRFPFSDGWEG</sequence>
<reference evidence="3" key="1">
    <citation type="submission" date="2016-10" db="EMBL/GenBank/DDBJ databases">
        <authorList>
            <person name="Varghese N."/>
            <person name="Submissions S."/>
        </authorList>
    </citation>
    <scope>NUCLEOTIDE SEQUENCE [LARGE SCALE GENOMIC DNA]</scope>
    <source>
        <strain evidence="3">DSM 17616</strain>
    </source>
</reference>
<evidence type="ECO:0000313" key="3">
    <source>
        <dbReference type="Proteomes" id="UP000199371"/>
    </source>
</evidence>
<dbReference type="PANTHER" id="PTHR44051:SF8">
    <property type="entry name" value="GLUTATHIONE S-TRANSFERASE GSTA"/>
    <property type="match status" value="1"/>
</dbReference>
<dbReference type="SUPFAM" id="SSF47616">
    <property type="entry name" value="GST C-terminal domain-like"/>
    <property type="match status" value="1"/>
</dbReference>
<proteinExistence type="predicted"/>
<accession>A0A1H6M7S6</accession>
<dbReference type="AlphaFoldDB" id="A0A1H6M7S6"/>
<dbReference type="Proteomes" id="UP000199371">
    <property type="component" value="Unassembled WGS sequence"/>
</dbReference>
<feature type="domain" description="GST N-terminal" evidence="1">
    <location>
        <begin position="1"/>
        <end position="82"/>
    </location>
</feature>
<dbReference type="RefSeq" id="WP_092793497.1">
    <property type="nucleotide sequence ID" value="NZ_FNXF01000008.1"/>
</dbReference>
<dbReference type="SFLD" id="SFLDS00019">
    <property type="entry name" value="Glutathione_Transferase_(cytos"/>
    <property type="match status" value="1"/>
</dbReference>
<dbReference type="STRING" id="173990.SAMN05660691_02364"/>
<organism evidence="2 3">
    <name type="scientific">Rheinheimera pacifica</name>
    <dbReference type="NCBI Taxonomy" id="173990"/>
    <lineage>
        <taxon>Bacteria</taxon>
        <taxon>Pseudomonadati</taxon>
        <taxon>Pseudomonadota</taxon>
        <taxon>Gammaproteobacteria</taxon>
        <taxon>Chromatiales</taxon>
        <taxon>Chromatiaceae</taxon>
        <taxon>Rheinheimera</taxon>
    </lineage>
</organism>
<dbReference type="Gene3D" id="3.40.30.10">
    <property type="entry name" value="Glutaredoxin"/>
    <property type="match status" value="1"/>
</dbReference>
<dbReference type="SUPFAM" id="SSF52833">
    <property type="entry name" value="Thioredoxin-like"/>
    <property type="match status" value="1"/>
</dbReference>
<dbReference type="InterPro" id="IPR040079">
    <property type="entry name" value="Glutathione_S-Trfase"/>
</dbReference>
<dbReference type="InterPro" id="IPR004045">
    <property type="entry name" value="Glutathione_S-Trfase_N"/>
</dbReference>
<dbReference type="Gene3D" id="1.20.1050.10">
    <property type="match status" value="1"/>
</dbReference>
<protein>
    <submittedName>
        <fullName evidence="2">GST-like protein</fullName>
    </submittedName>
</protein>
<dbReference type="EMBL" id="FNXF01000008">
    <property type="protein sequence ID" value="SEH94947.1"/>
    <property type="molecule type" value="Genomic_DNA"/>
</dbReference>